<dbReference type="Proteomes" id="UP000272025">
    <property type="component" value="Unassembled WGS sequence"/>
</dbReference>
<dbReference type="OrthoDB" id="10002170at2759"/>
<dbReference type="InterPro" id="IPR042777">
    <property type="entry name" value="Sen15_fungi"/>
</dbReference>
<dbReference type="STRING" id="1314773.A0A3N2Q075"/>
<keyword evidence="5" id="KW-1185">Reference proteome</keyword>
<dbReference type="GO" id="GO:0000214">
    <property type="term" value="C:tRNA-intron endonuclease complex"/>
    <property type="evidence" value="ECO:0007669"/>
    <property type="project" value="InterPro"/>
</dbReference>
<protein>
    <recommendedName>
        <fullName evidence="3">tRNA-splicing endonuclease subunit Sen15 domain-containing protein</fullName>
    </recommendedName>
</protein>
<sequence length="160" mass="18342">MQDRTYEHLAALVVTNLVHQHGWTEIKSHPVGGEDCTAPRRLIITGLPQRRLYIHPDEQVEALEDGYASEHQHIQEPEFEWVLPLHITESVTLGTFSTLFDSISVLPRPVESHAHQASHGDTRDWRCSARHKRCLIALLHDDSTVSYYLMHDGIVKPRQN</sequence>
<dbReference type="InterPro" id="IPR036167">
    <property type="entry name" value="tRNA_intron_Endo_cat-like_sf"/>
</dbReference>
<dbReference type="SUPFAM" id="SSF53032">
    <property type="entry name" value="tRNA-intron endonuclease catalytic domain-like"/>
    <property type="match status" value="1"/>
</dbReference>
<organism evidence="4 5">
    <name type="scientific">Sodiomyces alkalinus (strain CBS 110278 / VKM F-3762 / F11)</name>
    <name type="common">Alkaliphilic filamentous fungus</name>
    <dbReference type="NCBI Taxonomy" id="1314773"/>
    <lineage>
        <taxon>Eukaryota</taxon>
        <taxon>Fungi</taxon>
        <taxon>Dikarya</taxon>
        <taxon>Ascomycota</taxon>
        <taxon>Pezizomycotina</taxon>
        <taxon>Sordariomycetes</taxon>
        <taxon>Hypocreomycetidae</taxon>
        <taxon>Glomerellales</taxon>
        <taxon>Plectosphaerellaceae</taxon>
        <taxon>Sodiomyces</taxon>
    </lineage>
</organism>
<evidence type="ECO:0000256" key="2">
    <source>
        <dbReference type="ARBA" id="ARBA00022694"/>
    </source>
</evidence>
<proteinExistence type="inferred from homology"/>
<dbReference type="RefSeq" id="XP_028467959.1">
    <property type="nucleotide sequence ID" value="XM_028607759.1"/>
</dbReference>
<dbReference type="InterPro" id="IPR018593">
    <property type="entry name" value="tRNA-endonuc_su_Sen15"/>
</dbReference>
<name>A0A3N2Q075_SODAK</name>
<dbReference type="PANTHER" id="PTHR28518:SF1">
    <property type="entry name" value="TRNA-SPLICING ENDONUCLEASE SUBUNIT SEN15"/>
    <property type="match status" value="1"/>
</dbReference>
<evidence type="ECO:0000313" key="5">
    <source>
        <dbReference type="Proteomes" id="UP000272025"/>
    </source>
</evidence>
<dbReference type="EMBL" id="ML119052">
    <property type="protein sequence ID" value="ROT40153.1"/>
    <property type="molecule type" value="Genomic_DNA"/>
</dbReference>
<dbReference type="AlphaFoldDB" id="A0A3N2Q075"/>
<dbReference type="GO" id="GO:0000379">
    <property type="term" value="P:tRNA-type intron splice site recognition and cleavage"/>
    <property type="evidence" value="ECO:0007669"/>
    <property type="project" value="InterPro"/>
</dbReference>
<feature type="domain" description="tRNA-splicing endonuclease subunit Sen15" evidence="3">
    <location>
        <begin position="12"/>
        <end position="160"/>
    </location>
</feature>
<dbReference type="PANTHER" id="PTHR28518">
    <property type="entry name" value="TRNA-SPLICING ENDONUCLEASE SUBUNIT SEN15"/>
    <property type="match status" value="1"/>
</dbReference>
<dbReference type="GO" id="GO:0003676">
    <property type="term" value="F:nucleic acid binding"/>
    <property type="evidence" value="ECO:0007669"/>
    <property type="project" value="InterPro"/>
</dbReference>
<dbReference type="InterPro" id="IPR011856">
    <property type="entry name" value="tRNA_endonuc-like_dom_sf"/>
</dbReference>
<evidence type="ECO:0000259" key="3">
    <source>
        <dbReference type="Pfam" id="PF09631"/>
    </source>
</evidence>
<dbReference type="Gene3D" id="3.40.1350.10">
    <property type="match status" value="1"/>
</dbReference>
<gene>
    <name evidence="4" type="ORF">SODALDRAFT_271225</name>
</gene>
<comment type="similarity">
    <text evidence="1">Belongs to the SEN15 family.</text>
</comment>
<reference evidence="4 5" key="1">
    <citation type="journal article" date="2018" name="Mol. Ecol.">
        <title>The obligate alkalophilic soda-lake fungus Sodiomyces alkalinus has shifted to a protein diet.</title>
        <authorList>
            <person name="Grum-Grzhimaylo A.A."/>
            <person name="Falkoski D.L."/>
            <person name="van den Heuvel J."/>
            <person name="Valero-Jimenez C.A."/>
            <person name="Min B."/>
            <person name="Choi I.G."/>
            <person name="Lipzen A."/>
            <person name="Daum C.G."/>
            <person name="Aanen D.K."/>
            <person name="Tsang A."/>
            <person name="Henrissat B."/>
            <person name="Bilanenko E.N."/>
            <person name="de Vries R.P."/>
            <person name="van Kan J.A.L."/>
            <person name="Grigoriev I.V."/>
            <person name="Debets A.J.M."/>
        </authorList>
    </citation>
    <scope>NUCLEOTIDE SEQUENCE [LARGE SCALE GENOMIC DNA]</scope>
    <source>
        <strain evidence="4 5">F11</strain>
    </source>
</reference>
<evidence type="ECO:0000256" key="1">
    <source>
        <dbReference type="ARBA" id="ARBA00006091"/>
    </source>
</evidence>
<dbReference type="GO" id="GO:0000213">
    <property type="term" value="F:tRNA-intron lyase activity"/>
    <property type="evidence" value="ECO:0007669"/>
    <property type="project" value="TreeGrafter"/>
</dbReference>
<evidence type="ECO:0000313" key="4">
    <source>
        <dbReference type="EMBL" id="ROT40153.1"/>
    </source>
</evidence>
<keyword evidence="2" id="KW-0819">tRNA processing</keyword>
<accession>A0A3N2Q075</accession>
<dbReference type="GeneID" id="39576237"/>
<dbReference type="Pfam" id="PF09631">
    <property type="entry name" value="Sen15"/>
    <property type="match status" value="1"/>
</dbReference>